<evidence type="ECO:0000256" key="5">
    <source>
        <dbReference type="ARBA" id="ARBA00022884"/>
    </source>
</evidence>
<dbReference type="PANTHER" id="PTHR24031">
    <property type="entry name" value="RNA HELICASE"/>
    <property type="match status" value="1"/>
</dbReference>
<dbReference type="PROSITE" id="PS51194">
    <property type="entry name" value="HELICASE_CTER"/>
    <property type="match status" value="1"/>
</dbReference>
<dbReference type="SMART" id="SM00490">
    <property type="entry name" value="HELICc"/>
    <property type="match status" value="1"/>
</dbReference>
<dbReference type="InterPro" id="IPR027417">
    <property type="entry name" value="P-loop_NTPase"/>
</dbReference>
<dbReference type="InterPro" id="IPR014014">
    <property type="entry name" value="RNA_helicase_DEAD_Q_motif"/>
</dbReference>
<evidence type="ECO:0000256" key="6">
    <source>
        <dbReference type="PROSITE-ProRule" id="PRU00552"/>
    </source>
</evidence>
<dbReference type="CDD" id="cd18787">
    <property type="entry name" value="SF2_C_DEAD"/>
    <property type="match status" value="1"/>
</dbReference>
<organism evidence="12 13">
    <name type="scientific">Petrolisthes manimaculis</name>
    <dbReference type="NCBI Taxonomy" id="1843537"/>
    <lineage>
        <taxon>Eukaryota</taxon>
        <taxon>Metazoa</taxon>
        <taxon>Ecdysozoa</taxon>
        <taxon>Arthropoda</taxon>
        <taxon>Crustacea</taxon>
        <taxon>Multicrustacea</taxon>
        <taxon>Malacostraca</taxon>
        <taxon>Eumalacostraca</taxon>
        <taxon>Eucarida</taxon>
        <taxon>Decapoda</taxon>
        <taxon>Pleocyemata</taxon>
        <taxon>Anomura</taxon>
        <taxon>Galatheoidea</taxon>
        <taxon>Porcellanidae</taxon>
        <taxon>Petrolisthes</taxon>
    </lineage>
</organism>
<evidence type="ECO:0000256" key="7">
    <source>
        <dbReference type="RuleBase" id="RU365068"/>
    </source>
</evidence>
<feature type="region of interest" description="Disordered" evidence="8">
    <location>
        <begin position="1"/>
        <end position="171"/>
    </location>
</feature>
<gene>
    <name evidence="12" type="ORF">Pmani_021739</name>
</gene>
<proteinExistence type="inferred from homology"/>
<dbReference type="GO" id="GO:0003723">
    <property type="term" value="F:RNA binding"/>
    <property type="evidence" value="ECO:0007669"/>
    <property type="project" value="UniProtKB-UniRule"/>
</dbReference>
<dbReference type="InterPro" id="IPR000629">
    <property type="entry name" value="RNA-helicase_DEAD-box_CS"/>
</dbReference>
<dbReference type="GO" id="GO:0016787">
    <property type="term" value="F:hydrolase activity"/>
    <property type="evidence" value="ECO:0007669"/>
    <property type="project" value="UniProtKB-KW"/>
</dbReference>
<dbReference type="SUPFAM" id="SSF52540">
    <property type="entry name" value="P-loop containing nucleoside triphosphate hydrolases"/>
    <property type="match status" value="2"/>
</dbReference>
<dbReference type="PROSITE" id="PS00039">
    <property type="entry name" value="DEAD_ATP_HELICASE"/>
    <property type="match status" value="1"/>
</dbReference>
<keyword evidence="2 7" id="KW-0378">Hydrolase</keyword>
<evidence type="ECO:0000259" key="10">
    <source>
        <dbReference type="PROSITE" id="PS51194"/>
    </source>
</evidence>
<feature type="compositionally biased region" description="Basic and acidic residues" evidence="8">
    <location>
        <begin position="612"/>
        <end position="623"/>
    </location>
</feature>
<dbReference type="Proteomes" id="UP001292094">
    <property type="component" value="Unassembled WGS sequence"/>
</dbReference>
<dbReference type="Pfam" id="PF13959">
    <property type="entry name" value="CTE_SPB4"/>
    <property type="match status" value="1"/>
</dbReference>
<dbReference type="Pfam" id="PF00271">
    <property type="entry name" value="Helicase_C"/>
    <property type="match status" value="1"/>
</dbReference>
<dbReference type="SMART" id="SM00487">
    <property type="entry name" value="DEXDc"/>
    <property type="match status" value="1"/>
</dbReference>
<evidence type="ECO:0000256" key="4">
    <source>
        <dbReference type="ARBA" id="ARBA00022840"/>
    </source>
</evidence>
<feature type="domain" description="Helicase C-terminal" evidence="10">
    <location>
        <begin position="516"/>
        <end position="743"/>
    </location>
</feature>
<evidence type="ECO:0000259" key="9">
    <source>
        <dbReference type="PROSITE" id="PS51192"/>
    </source>
</evidence>
<evidence type="ECO:0000313" key="12">
    <source>
        <dbReference type="EMBL" id="KAK4306443.1"/>
    </source>
</evidence>
<sequence>MSQTSNNSGGLLLNFRVDNKEPRQNYFSDFHKKGKESSSQETLSQVYVRAARPLRPSVKQQSGGILKRGGGSQAKFVPRKSVQEQNREKERQNVLPKRSAQKQNANVNDGEKEKQAEAQPSRNVQQNTSFQERETEKQAETLPRKSVQVNNNSLPERERTEQAYTPGKRGLLQQYGSFHTRERENDGPPQKRSRFNTQELTNTAQQHQREDSHPAIANLMTRDMVVNHGSHEPTAPLKEAAMEGKNSFVSSLFTGNPIIPVIPKSEVARVSEKVFSEASFSSLNIAPQIVSNVGKLGFTSMTQVQEKSIPPVLAGRDTLVKSQTGSGKTLTYALPIIHKLMMRSDRVQRNEGVLALVVVPTRELALQSYQWFEKLCKSCVWVVPGYLVGGEKKKAEKARLRKGINILVGTPGRLIDHLHHTKSLSLAGVKYLVVDEADRLLDMGYEQSLTSIMETLKEHQEGQATTRQTIMLSATLSSGVEKLAGMSLVDPEVVDISYGERKSGQLTTEALATPENLDHHYILVPAKLRLVTLAAFILSKCRFGNERKMIIFFATQDMVDYHTALFSEILSKYGKETVKKSYLMQRAERVLAGEEDDGKGSEDEEDIEPDEEGGRARGGRKEKEDDKDMILFQKLHGNMTQQDRCAVFNSFREASAGVLMCTDVASRGLDLPKVGWIVQFNAACTVADYVHRVGRTARVNAPGAAILFLAPAEAPYVQLLNDHKIIPSEIRMPSVLRNLMRSGDFAAHERVPGTVEEAATRIQVKVERLLLADRELHELAKKAYVSFVRSYASYPREVREMFNFKALHLGHYAKSMGLRDAPAALGAGAAFKAKREMKERTEFRERRKRIQVMNQKCGILPKSLTMSEFDSGLDSLPQTVKKKGKKFNGWR</sequence>
<keyword evidence="13" id="KW-1185">Reference proteome</keyword>
<dbReference type="InterPro" id="IPR014001">
    <property type="entry name" value="Helicase_ATP-bd"/>
</dbReference>
<evidence type="ECO:0000313" key="13">
    <source>
        <dbReference type="Proteomes" id="UP001292094"/>
    </source>
</evidence>
<name>A0AAE1PE71_9EUCA</name>
<comment type="caution">
    <text evidence="12">The sequence shown here is derived from an EMBL/GenBank/DDBJ whole genome shotgun (WGS) entry which is preliminary data.</text>
</comment>
<evidence type="ECO:0000256" key="2">
    <source>
        <dbReference type="ARBA" id="ARBA00022801"/>
    </source>
</evidence>
<evidence type="ECO:0000256" key="3">
    <source>
        <dbReference type="ARBA" id="ARBA00022806"/>
    </source>
</evidence>
<dbReference type="AlphaFoldDB" id="A0AAE1PE71"/>
<feature type="region of interest" description="Disordered" evidence="8">
    <location>
        <begin position="593"/>
        <end position="623"/>
    </location>
</feature>
<dbReference type="EC" id="3.6.4.13" evidence="7"/>
<dbReference type="GO" id="GO:0003724">
    <property type="term" value="F:RNA helicase activity"/>
    <property type="evidence" value="ECO:0007669"/>
    <property type="project" value="UniProtKB-EC"/>
</dbReference>
<dbReference type="InterPro" id="IPR001650">
    <property type="entry name" value="Helicase_C-like"/>
</dbReference>
<feature type="domain" description="DEAD-box RNA helicase Q" evidence="11">
    <location>
        <begin position="278"/>
        <end position="306"/>
    </location>
</feature>
<comment type="similarity">
    <text evidence="7">Belongs to the DEAD box helicase family.</text>
</comment>
<feature type="compositionally biased region" description="Basic and acidic residues" evidence="8">
    <location>
        <begin position="17"/>
        <end position="38"/>
    </location>
</feature>
<comment type="domain">
    <text evidence="7">The Q motif is unique to and characteristic of the DEAD box family of RNA helicases and controls ATP binding and hydrolysis.</text>
</comment>
<protein>
    <recommendedName>
        <fullName evidence="7">ATP-dependent RNA helicase</fullName>
        <ecNumber evidence="7">3.6.4.13</ecNumber>
    </recommendedName>
</protein>
<dbReference type="PROSITE" id="PS51195">
    <property type="entry name" value="Q_MOTIF"/>
    <property type="match status" value="1"/>
</dbReference>
<keyword evidence="5 7" id="KW-0694">RNA-binding</keyword>
<dbReference type="EMBL" id="JAWZYT010002133">
    <property type="protein sequence ID" value="KAK4306443.1"/>
    <property type="molecule type" value="Genomic_DNA"/>
</dbReference>
<comment type="function">
    <text evidence="7">RNA helicase.</text>
</comment>
<feature type="compositionally biased region" description="Polar residues" evidence="8">
    <location>
        <begin position="118"/>
        <end position="130"/>
    </location>
</feature>
<dbReference type="Gene3D" id="3.40.50.300">
    <property type="entry name" value="P-loop containing nucleotide triphosphate hydrolases"/>
    <property type="match status" value="2"/>
</dbReference>
<dbReference type="InterPro" id="IPR025313">
    <property type="entry name" value="SPB4-like_CTE"/>
</dbReference>
<dbReference type="CDD" id="cd17949">
    <property type="entry name" value="DEADc_DDX31"/>
    <property type="match status" value="1"/>
</dbReference>
<dbReference type="SMART" id="SM01178">
    <property type="entry name" value="DUF4217"/>
    <property type="match status" value="1"/>
</dbReference>
<dbReference type="PROSITE" id="PS51192">
    <property type="entry name" value="HELICASE_ATP_BIND_1"/>
    <property type="match status" value="1"/>
</dbReference>
<feature type="compositionally biased region" description="Acidic residues" evidence="8">
    <location>
        <begin position="593"/>
        <end position="611"/>
    </location>
</feature>
<accession>A0AAE1PE71</accession>
<feature type="short sequence motif" description="Q motif" evidence="6">
    <location>
        <begin position="278"/>
        <end position="306"/>
    </location>
</feature>
<dbReference type="GO" id="GO:0005524">
    <property type="term" value="F:ATP binding"/>
    <property type="evidence" value="ECO:0007669"/>
    <property type="project" value="UniProtKB-UniRule"/>
</dbReference>
<dbReference type="Pfam" id="PF00270">
    <property type="entry name" value="DEAD"/>
    <property type="match status" value="1"/>
</dbReference>
<comment type="catalytic activity">
    <reaction evidence="7">
        <text>ATP + H2O = ADP + phosphate + H(+)</text>
        <dbReference type="Rhea" id="RHEA:13065"/>
        <dbReference type="ChEBI" id="CHEBI:15377"/>
        <dbReference type="ChEBI" id="CHEBI:15378"/>
        <dbReference type="ChEBI" id="CHEBI:30616"/>
        <dbReference type="ChEBI" id="CHEBI:43474"/>
        <dbReference type="ChEBI" id="CHEBI:456216"/>
        <dbReference type="EC" id="3.6.4.13"/>
    </reaction>
</comment>
<feature type="compositionally biased region" description="Basic and acidic residues" evidence="8">
    <location>
        <begin position="81"/>
        <end position="92"/>
    </location>
</feature>
<evidence type="ECO:0000256" key="8">
    <source>
        <dbReference type="SAM" id="MobiDB-lite"/>
    </source>
</evidence>
<reference evidence="12" key="1">
    <citation type="submission" date="2023-11" db="EMBL/GenBank/DDBJ databases">
        <title>Genome assemblies of two species of porcelain crab, Petrolisthes cinctipes and Petrolisthes manimaculis (Anomura: Porcellanidae).</title>
        <authorList>
            <person name="Angst P."/>
        </authorList>
    </citation>
    <scope>NUCLEOTIDE SEQUENCE</scope>
    <source>
        <strain evidence="12">PB745_02</strain>
        <tissue evidence="12">Gill</tissue>
    </source>
</reference>
<keyword evidence="3 7" id="KW-0347">Helicase</keyword>
<feature type="compositionally biased region" description="Basic and acidic residues" evidence="8">
    <location>
        <begin position="131"/>
        <end position="143"/>
    </location>
</feature>
<evidence type="ECO:0000256" key="1">
    <source>
        <dbReference type="ARBA" id="ARBA00022741"/>
    </source>
</evidence>
<feature type="domain" description="Helicase ATP-binding" evidence="9">
    <location>
        <begin position="309"/>
        <end position="494"/>
    </location>
</feature>
<keyword evidence="1 7" id="KW-0547">Nucleotide-binding</keyword>
<keyword evidence="4 7" id="KW-0067">ATP-binding</keyword>
<evidence type="ECO:0000259" key="11">
    <source>
        <dbReference type="PROSITE" id="PS51195"/>
    </source>
</evidence>
<dbReference type="InterPro" id="IPR011545">
    <property type="entry name" value="DEAD/DEAH_box_helicase_dom"/>
</dbReference>